<reference evidence="4" key="1">
    <citation type="journal article" date="2019" name="Int. J. Syst. Evol. Microbiol.">
        <title>The Global Catalogue of Microorganisms (GCM) 10K type strain sequencing project: providing services to taxonomists for standard genome sequencing and annotation.</title>
        <authorList>
            <consortium name="The Broad Institute Genomics Platform"/>
            <consortium name="The Broad Institute Genome Sequencing Center for Infectious Disease"/>
            <person name="Wu L."/>
            <person name="Ma J."/>
        </authorList>
    </citation>
    <scope>NUCLEOTIDE SEQUENCE [LARGE SCALE GENOMIC DNA]</scope>
    <source>
        <strain evidence="4">KCTC 42953</strain>
    </source>
</reference>
<dbReference type="Proteomes" id="UP001595533">
    <property type="component" value="Unassembled WGS sequence"/>
</dbReference>
<dbReference type="PANTHER" id="PTHR38690:SF1">
    <property type="entry name" value="PROTEASE"/>
    <property type="match status" value="1"/>
</dbReference>
<evidence type="ECO:0000313" key="4">
    <source>
        <dbReference type="Proteomes" id="UP001595533"/>
    </source>
</evidence>
<sequence length="1226" mass="135631">MTRHRKHHWTFRLWVKIRGLLALLIVTAGVAVGLLSLLLPFESLYQSQLEDFLEEQWGLQVDVESIDGSWRGYGPYFDLRQLSLTGKQQIDLDAASLSLNVYQMLLPGGRSGIDLSIKKAELGMIHSAEGASITINDASDEARFTDMLDRILTTGSLRVDELTLNLANEQGEVLLAGLQAGFLLEQDPQQRAFKLSIQNDDTPQSIEIRSVGQRSQSLTKDASWYIQINQFEVSQLNELFTGINWPKGQLDGEIWLSAKAGYISRASASLQWHDEESGLHFSVKNKHQGQQKNWVSWWQFSDVQVGEQRLTDFMLMAEREDDISYLVSEGAIPMALLPPLSSLLPVEHPLNNGALQSISGQAEGLQLSIDHIRGTWLDGQLKFSDLNMAGDGFVLTKLAGEISLAEQQLNVLIDSQNGQLQLSNHFRGTAEWQQLSMQISTDPGDPLKQIKINNVFCQCGDFNLQVWADFHVAEAPHLILNSRIFDADVTQLWKYWPHVVWKPKTIDWLDASLQGGQVENGYVFINGKMVSKAFQTGEADFISRAYVKGNTNQFRPDWPAVRELDAIALFKPDEVKVDVLQASTAGINITTADVDIDSIDSGRLKVHLHASSQRNELLDYLQKSPLSGNLELSKSISLGGQQAVELDFAVSIKNEVNIPFQPRGLITFQEGQFTTEHFALTGIDGTVALEGRQLQIKDLPAILQDAPVTLNGSITTGGTSGTEVDVNMSGVMPVSNMLDKVNYELPIKGASAWDIQIKSEGDRLNMLARSDLAGVGSQLPAPLNKTSDEEKWLTIECYLPCEQSVVKVNYDDQIATSLDPQTGRHHLSQLQFVGQNHPADPNQPYGGYIAELDLDQWLELMTAYEVNSEQSGDLPFDQIDLNIGSLTFMSRVFSDMDLQIRRLASSYEIEVSSEAIKGLVIIDDDLPRKGIVAEFDHLNWIDADAQQTEDPETTANRAVPDIHLWARSFSYADIPLGELRMEMRNVADGIKIDQLNIKSELAEINVSGTWNNSEGEPGSSAFNIVMFSERIADFLGVVGFAAPITNAQTLVEMNARWNGAPSQFNMANIDGELDIKLGQGQVLDQEPGFGRVLGLFNLTNLPRRLILDFRDVLADGLMFSSMEGHFSIQAGVASTEDFLIKASSARIYIEGDVGFADQSYAQTITIRPQIGKTFPTIGAIAGGPVGAAAGFLVQGLFDKQLKNSNEIVYRVTGTWDKPQIELISDE</sequence>
<gene>
    <name evidence="3" type="ORF">ACFODZ_07745</name>
</gene>
<dbReference type="Pfam" id="PF13116">
    <property type="entry name" value="YhdP"/>
    <property type="match status" value="1"/>
</dbReference>
<dbReference type="PANTHER" id="PTHR38690">
    <property type="entry name" value="PROTEASE-RELATED"/>
    <property type="match status" value="1"/>
</dbReference>
<proteinExistence type="predicted"/>
<keyword evidence="4" id="KW-1185">Reference proteome</keyword>
<keyword evidence="1" id="KW-0472">Membrane</keyword>
<feature type="transmembrane region" description="Helical" evidence="1">
    <location>
        <begin position="20"/>
        <end position="41"/>
    </location>
</feature>
<dbReference type="RefSeq" id="WP_077412402.1">
    <property type="nucleotide sequence ID" value="NZ_JBHRTS010000004.1"/>
</dbReference>
<organism evidence="3 4">
    <name type="scientific">Marinicella sediminis</name>
    <dbReference type="NCBI Taxonomy" id="1792834"/>
    <lineage>
        <taxon>Bacteria</taxon>
        <taxon>Pseudomonadati</taxon>
        <taxon>Pseudomonadota</taxon>
        <taxon>Gammaproteobacteria</taxon>
        <taxon>Lysobacterales</taxon>
        <taxon>Marinicellaceae</taxon>
        <taxon>Marinicella</taxon>
    </lineage>
</organism>
<evidence type="ECO:0000259" key="2">
    <source>
        <dbReference type="Pfam" id="PF13116"/>
    </source>
</evidence>
<evidence type="ECO:0000313" key="3">
    <source>
        <dbReference type="EMBL" id="MFC3194130.1"/>
    </source>
</evidence>
<dbReference type="InterPro" id="IPR011836">
    <property type="entry name" value="YhdP"/>
</dbReference>
<keyword evidence="1" id="KW-1133">Transmembrane helix</keyword>
<name>A0ABV7J7R3_9GAMM</name>
<dbReference type="EMBL" id="JBHRTS010000004">
    <property type="protein sequence ID" value="MFC3194130.1"/>
    <property type="molecule type" value="Genomic_DNA"/>
</dbReference>
<feature type="domain" description="YhdP central" evidence="2">
    <location>
        <begin position="9"/>
        <end position="1220"/>
    </location>
</feature>
<protein>
    <submittedName>
        <fullName evidence="3">YhdP family protein</fullName>
    </submittedName>
</protein>
<accession>A0ABV7J7R3</accession>
<comment type="caution">
    <text evidence="3">The sequence shown here is derived from an EMBL/GenBank/DDBJ whole genome shotgun (WGS) entry which is preliminary data.</text>
</comment>
<dbReference type="InterPro" id="IPR025263">
    <property type="entry name" value="YhdP_central"/>
</dbReference>
<keyword evidence="1" id="KW-0812">Transmembrane</keyword>
<evidence type="ECO:0000256" key="1">
    <source>
        <dbReference type="SAM" id="Phobius"/>
    </source>
</evidence>